<accession>A0A183N8X5</accession>
<name>A0A183N8X5_9TREM</name>
<reference evidence="1 2" key="1">
    <citation type="submission" date="2018-11" db="EMBL/GenBank/DDBJ databases">
        <authorList>
            <consortium name="Pathogen Informatics"/>
        </authorList>
    </citation>
    <scope>NUCLEOTIDE SEQUENCE [LARGE SCALE GENOMIC DNA]</scope>
    <source>
        <strain evidence="1 2">Zambia</strain>
    </source>
</reference>
<dbReference type="AlphaFoldDB" id="A0A183N8X5"/>
<dbReference type="Proteomes" id="UP000277204">
    <property type="component" value="Unassembled WGS sequence"/>
</dbReference>
<gene>
    <name evidence="1" type="ORF">SMRZ_LOCUS24750</name>
</gene>
<evidence type="ECO:0000313" key="2">
    <source>
        <dbReference type="Proteomes" id="UP000277204"/>
    </source>
</evidence>
<sequence length="109" mass="11128">MFAVTSVSDYGASAGILSGRAAFPPLICLVAILISSTFGAVISIERSIGAASMSDGFNGASAFVSPLIQMFGFRISGCFGALLLGLGMSIASYLTNMHAITIFYGMISG</sequence>
<protein>
    <submittedName>
        <fullName evidence="1">Uncharacterized protein</fullName>
    </submittedName>
</protein>
<organism evidence="1 2">
    <name type="scientific">Schistosoma margrebowiei</name>
    <dbReference type="NCBI Taxonomy" id="48269"/>
    <lineage>
        <taxon>Eukaryota</taxon>
        <taxon>Metazoa</taxon>
        <taxon>Spiralia</taxon>
        <taxon>Lophotrochozoa</taxon>
        <taxon>Platyhelminthes</taxon>
        <taxon>Trematoda</taxon>
        <taxon>Digenea</taxon>
        <taxon>Strigeidida</taxon>
        <taxon>Schistosomatoidea</taxon>
        <taxon>Schistosomatidae</taxon>
        <taxon>Schistosoma</taxon>
    </lineage>
</organism>
<proteinExistence type="predicted"/>
<evidence type="ECO:0000313" key="1">
    <source>
        <dbReference type="EMBL" id="VDP52676.1"/>
    </source>
</evidence>
<dbReference type="EMBL" id="UZAI01020654">
    <property type="protein sequence ID" value="VDP52676.1"/>
    <property type="molecule type" value="Genomic_DNA"/>
</dbReference>
<keyword evidence="2" id="KW-1185">Reference proteome</keyword>